<dbReference type="AlphaFoldDB" id="M8BPC1"/>
<dbReference type="InterPro" id="IPR008974">
    <property type="entry name" value="TRAF-like"/>
</dbReference>
<accession>M8BPC1</accession>
<dbReference type="InterPro" id="IPR045005">
    <property type="entry name" value="BPM1-6"/>
</dbReference>
<dbReference type="InterPro" id="IPR000210">
    <property type="entry name" value="BTB/POZ_dom"/>
</dbReference>
<dbReference type="SUPFAM" id="SSF54695">
    <property type="entry name" value="POZ domain"/>
    <property type="match status" value="1"/>
</dbReference>
<dbReference type="InterPro" id="IPR011333">
    <property type="entry name" value="SKP1/BTB/POZ_sf"/>
</dbReference>
<evidence type="ECO:0000313" key="3">
    <source>
        <dbReference type="EnsemblPlants" id="EMT26860"/>
    </source>
</evidence>
<comment type="pathway">
    <text evidence="1">Protein modification; protein ubiquitination.</text>
</comment>
<dbReference type="Pfam" id="PF22486">
    <property type="entry name" value="MATH_2"/>
    <property type="match status" value="1"/>
</dbReference>
<dbReference type="PANTHER" id="PTHR26379">
    <property type="entry name" value="BTB/POZ AND MATH DOMAIN-CONTAINING PROTEIN 1"/>
    <property type="match status" value="1"/>
</dbReference>
<comment type="similarity">
    <text evidence="2">Belongs to the Tdpoz family.</text>
</comment>
<name>M8BPC1_AEGTA</name>
<reference evidence="3" key="1">
    <citation type="submission" date="2015-06" db="UniProtKB">
        <authorList>
            <consortium name="EnsemblPlants"/>
        </authorList>
    </citation>
    <scope>IDENTIFICATION</scope>
</reference>
<dbReference type="SMART" id="SM00225">
    <property type="entry name" value="BTB"/>
    <property type="match status" value="1"/>
</dbReference>
<dbReference type="OMA" id="ANGWARI"/>
<dbReference type="Gene3D" id="3.30.710.10">
    <property type="entry name" value="Potassium Channel Kv1.1, Chain A"/>
    <property type="match status" value="1"/>
</dbReference>
<dbReference type="PROSITE" id="PS50097">
    <property type="entry name" value="BTB"/>
    <property type="match status" value="1"/>
</dbReference>
<dbReference type="InterPro" id="IPR002083">
    <property type="entry name" value="MATH/TRAF_dom"/>
</dbReference>
<dbReference type="Pfam" id="PF00651">
    <property type="entry name" value="BTB"/>
    <property type="match status" value="1"/>
</dbReference>
<organism evidence="3">
    <name type="scientific">Aegilops tauschii</name>
    <name type="common">Tausch's goatgrass</name>
    <name type="synonym">Aegilops squarrosa</name>
    <dbReference type="NCBI Taxonomy" id="37682"/>
    <lineage>
        <taxon>Eukaryota</taxon>
        <taxon>Viridiplantae</taxon>
        <taxon>Streptophyta</taxon>
        <taxon>Embryophyta</taxon>
        <taxon>Tracheophyta</taxon>
        <taxon>Spermatophyta</taxon>
        <taxon>Magnoliopsida</taxon>
        <taxon>Liliopsida</taxon>
        <taxon>Poales</taxon>
        <taxon>Poaceae</taxon>
        <taxon>BOP clade</taxon>
        <taxon>Pooideae</taxon>
        <taxon>Triticodae</taxon>
        <taxon>Triticeae</taxon>
        <taxon>Triticinae</taxon>
        <taxon>Aegilops</taxon>
    </lineage>
</organism>
<dbReference type="Pfam" id="PF24570">
    <property type="entry name" value="BACK_BPM_SPOP"/>
    <property type="match status" value="1"/>
</dbReference>
<dbReference type="GO" id="GO:0016567">
    <property type="term" value="P:protein ubiquitination"/>
    <property type="evidence" value="ECO:0007669"/>
    <property type="project" value="InterPro"/>
</dbReference>
<sequence length="298" mass="33505">MFDSGVLVPFKLHYEETKELSPGDIVHSEVAYAGGHRWRIRCYPQGKKKADKQGEYISIFLELMSKCKGVKAIFEAFVVDKDAEPFSSHAERCVQVYPPEGFDSWGWPQFAKRSDLESQYVVNGWVTIVWGVVVVRDDSIAVPSSDIENHLGRLLDCGDGSDVSFVVDGETFPAHRAVLAARSPVFKAELFGSMAESTMSRVTLEDIDLATFKVFLRFIYTDALPGDDELEDSLLRCMSVCLPWPTETFICSELKNKCIAFFAEEKNFREAVLTDGFVGLVQKFPSIISEPREKQSKN</sequence>
<dbReference type="CDD" id="cd00121">
    <property type="entry name" value="MATH"/>
    <property type="match status" value="1"/>
</dbReference>
<dbReference type="PANTHER" id="PTHR26379:SF504">
    <property type="entry name" value="OS08G0523800 PROTEIN"/>
    <property type="match status" value="1"/>
</dbReference>
<dbReference type="EnsemblPlants" id="EMT26860">
    <property type="protein sequence ID" value="EMT26860"/>
    <property type="gene ID" value="F775_21590"/>
</dbReference>
<dbReference type="PROSITE" id="PS50144">
    <property type="entry name" value="MATH"/>
    <property type="match status" value="1"/>
</dbReference>
<evidence type="ECO:0000256" key="1">
    <source>
        <dbReference type="ARBA" id="ARBA00004906"/>
    </source>
</evidence>
<dbReference type="InterPro" id="IPR056423">
    <property type="entry name" value="BACK_BPM_SPOP"/>
</dbReference>
<proteinExistence type="inferred from homology"/>
<dbReference type="SUPFAM" id="SSF49599">
    <property type="entry name" value="TRAF domain-like"/>
    <property type="match status" value="1"/>
</dbReference>
<evidence type="ECO:0000256" key="2">
    <source>
        <dbReference type="ARBA" id="ARBA00010846"/>
    </source>
</evidence>
<dbReference type="Gene3D" id="2.60.210.10">
    <property type="entry name" value="Apoptosis, Tumor Necrosis Factor Receptor Associated Protein 2, Chain A"/>
    <property type="match status" value="1"/>
</dbReference>
<protein>
    <submittedName>
        <fullName evidence="3">TD and POZ domain-containing protein 3</fullName>
    </submittedName>
</protein>